<dbReference type="PROSITE" id="PS51257">
    <property type="entry name" value="PROKAR_LIPOPROTEIN"/>
    <property type="match status" value="1"/>
</dbReference>
<evidence type="ECO:0000256" key="1">
    <source>
        <dbReference type="ARBA" id="ARBA00007613"/>
    </source>
</evidence>
<keyword evidence="2" id="KW-0732">Signal</keyword>
<dbReference type="EMBL" id="CP017755">
    <property type="protein sequence ID" value="AOZ09492.1"/>
    <property type="molecule type" value="Genomic_DNA"/>
</dbReference>
<feature type="compositionally biased region" description="Basic and acidic residues" evidence="3">
    <location>
        <begin position="480"/>
        <end position="498"/>
    </location>
</feature>
<gene>
    <name evidence="4" type="ORF">BKK80_27450</name>
</gene>
<reference evidence="4 5" key="1">
    <citation type="submission" date="2016-10" db="EMBL/GenBank/DDBJ databases">
        <title>Complete genome sequences of three Cupriavidus strains isolated from various Malaysian environments.</title>
        <authorList>
            <person name="Abdullah A.A.-A."/>
            <person name="Shafie N.A.H."/>
            <person name="Lau N.S."/>
        </authorList>
    </citation>
    <scope>NUCLEOTIDE SEQUENCE [LARGE SCALE GENOMIC DNA]</scope>
    <source>
        <strain evidence="4 5">USMAA1020</strain>
    </source>
</reference>
<dbReference type="Pfam" id="PF02321">
    <property type="entry name" value="OEP"/>
    <property type="match status" value="2"/>
</dbReference>
<proteinExistence type="inferred from homology"/>
<dbReference type="Proteomes" id="UP000177515">
    <property type="component" value="Chromosome 2"/>
</dbReference>
<evidence type="ECO:0000256" key="2">
    <source>
        <dbReference type="RuleBase" id="RU362097"/>
    </source>
</evidence>
<organism evidence="4 5">
    <name type="scientific">Cupriavidus malaysiensis</name>
    <dbReference type="NCBI Taxonomy" id="367825"/>
    <lineage>
        <taxon>Bacteria</taxon>
        <taxon>Pseudomonadati</taxon>
        <taxon>Pseudomonadota</taxon>
        <taxon>Betaproteobacteria</taxon>
        <taxon>Burkholderiales</taxon>
        <taxon>Burkholderiaceae</taxon>
        <taxon>Cupriavidus</taxon>
    </lineage>
</organism>
<dbReference type="RefSeq" id="WP_071072086.1">
    <property type="nucleotide sequence ID" value="NZ_CP017755.1"/>
</dbReference>
<keyword evidence="2" id="KW-0449">Lipoprotein</keyword>
<dbReference type="InterPro" id="IPR010131">
    <property type="entry name" value="MdtP/NodT-like"/>
</dbReference>
<sequence>MKRFTLALIPALAPLLFAACTTVGPDYHLPEQAAVKSPEANGPLPGAGNPAVSIAPVPDGWWRLYDDPRLDALVQEALAANTDLRVAAANLRRAIATYHEVEAENLPMARVEAGAQRGEIAAEPLLHEEKIPVMNFGNVGFGVSYLIDFFGKLARADEAALAGAQASQAALDQTRVVVAAETARSYVEGCAASHELSVAEHQLALQERGVELTRRLVEAGRGQPLDLLRAQSQADSLRAALPRLRAGREAAAYRLAVMLGKPPAAGAVQDYACHAIPKLSQALPVGDGAALLKRRPDVRQAERELASATAKIGVATADLYPSISIGASAGFTGILDHLGQAQTAHWGIGPAITWNIPTSGTRARIHNMEAGADAALAHFDGVVLKALRETDTALSAYTHELERNASLRAARDKADQAAHQNRLLYEAGRAPYLNSLDADRTLANNDAALAASDGQVAMDQISLFLALGGGWQGAPKVHEHLATERSRHESDHESDHEGATAGTH</sequence>
<feature type="chain" id="PRO_5045013309" evidence="2">
    <location>
        <begin position="19"/>
        <end position="504"/>
    </location>
</feature>
<protein>
    <submittedName>
        <fullName evidence="4">RND transporter</fullName>
    </submittedName>
</protein>
<dbReference type="Gene3D" id="1.20.1600.10">
    <property type="entry name" value="Outer membrane efflux proteins (OEP)"/>
    <property type="match status" value="1"/>
</dbReference>
<dbReference type="PANTHER" id="PTHR30203">
    <property type="entry name" value="OUTER MEMBRANE CATION EFFLUX PROTEIN"/>
    <property type="match status" value="1"/>
</dbReference>
<dbReference type="Gene3D" id="2.20.200.10">
    <property type="entry name" value="Outer membrane efflux proteins (OEP)"/>
    <property type="match status" value="1"/>
</dbReference>
<dbReference type="InterPro" id="IPR003423">
    <property type="entry name" value="OMP_efflux"/>
</dbReference>
<dbReference type="SUPFAM" id="SSF56954">
    <property type="entry name" value="Outer membrane efflux proteins (OEP)"/>
    <property type="match status" value="1"/>
</dbReference>
<comment type="subcellular location">
    <subcellularLocation>
        <location evidence="2">Cell membrane</location>
        <topology evidence="2">Lipid-anchor</topology>
    </subcellularLocation>
</comment>
<keyword evidence="2" id="KW-1134">Transmembrane beta strand</keyword>
<dbReference type="NCBIfam" id="TIGR01845">
    <property type="entry name" value="outer_NodT"/>
    <property type="match status" value="1"/>
</dbReference>
<keyword evidence="2" id="KW-0472">Membrane</keyword>
<name>A0ABN4TQ78_9BURK</name>
<feature type="region of interest" description="Disordered" evidence="3">
    <location>
        <begin position="480"/>
        <end position="504"/>
    </location>
</feature>
<accession>A0ABN4TQ78</accession>
<dbReference type="PANTHER" id="PTHR30203:SF21">
    <property type="entry name" value="OUTER MEMBRANE COMPONENT OF MULTIDRUG EFFLUX PUMP-RELATED"/>
    <property type="match status" value="1"/>
</dbReference>
<keyword evidence="5" id="KW-1185">Reference proteome</keyword>
<feature type="signal peptide" evidence="2">
    <location>
        <begin position="1"/>
        <end position="18"/>
    </location>
</feature>
<evidence type="ECO:0000313" key="4">
    <source>
        <dbReference type="EMBL" id="AOZ09492.1"/>
    </source>
</evidence>
<evidence type="ECO:0000256" key="3">
    <source>
        <dbReference type="SAM" id="MobiDB-lite"/>
    </source>
</evidence>
<keyword evidence="2" id="KW-0812">Transmembrane</keyword>
<keyword evidence="2" id="KW-0564">Palmitate</keyword>
<evidence type="ECO:0000313" key="5">
    <source>
        <dbReference type="Proteomes" id="UP000177515"/>
    </source>
</evidence>
<comment type="similarity">
    <text evidence="1 2">Belongs to the outer membrane factor (OMF) (TC 1.B.17) family.</text>
</comment>